<dbReference type="InterPro" id="IPR036188">
    <property type="entry name" value="FAD/NAD-bd_sf"/>
</dbReference>
<evidence type="ECO:0000256" key="4">
    <source>
        <dbReference type="ARBA" id="ARBA00022827"/>
    </source>
</evidence>
<keyword evidence="6" id="KW-0503">Monooxygenase</keyword>
<evidence type="ECO:0000256" key="6">
    <source>
        <dbReference type="ARBA" id="ARBA00023033"/>
    </source>
</evidence>
<protein>
    <recommendedName>
        <fullName evidence="7">FAD-binding domain-containing protein</fullName>
    </recommendedName>
</protein>
<dbReference type="InterPro" id="IPR018168">
    <property type="entry name" value="Ubi_Hdrlase_CS"/>
</dbReference>
<keyword evidence="5" id="KW-0560">Oxidoreductase</keyword>
<dbReference type="Proteomes" id="UP001162164">
    <property type="component" value="Unassembled WGS sequence"/>
</dbReference>
<dbReference type="InterPro" id="IPR051205">
    <property type="entry name" value="UbiH/COQ6_monooxygenase"/>
</dbReference>
<dbReference type="PANTHER" id="PTHR43876:SF7">
    <property type="entry name" value="UBIQUINONE BIOSYNTHESIS MONOOXYGENASE COQ6, MITOCHONDRIAL"/>
    <property type="match status" value="1"/>
</dbReference>
<dbReference type="PRINTS" id="PR00420">
    <property type="entry name" value="RNGMNOXGNASE"/>
</dbReference>
<evidence type="ECO:0000259" key="7">
    <source>
        <dbReference type="Pfam" id="PF01494"/>
    </source>
</evidence>
<organism evidence="8 9">
    <name type="scientific">Molorchus minor</name>
    <dbReference type="NCBI Taxonomy" id="1323400"/>
    <lineage>
        <taxon>Eukaryota</taxon>
        <taxon>Metazoa</taxon>
        <taxon>Ecdysozoa</taxon>
        <taxon>Arthropoda</taxon>
        <taxon>Hexapoda</taxon>
        <taxon>Insecta</taxon>
        <taxon>Pterygota</taxon>
        <taxon>Neoptera</taxon>
        <taxon>Endopterygota</taxon>
        <taxon>Coleoptera</taxon>
        <taxon>Polyphaga</taxon>
        <taxon>Cucujiformia</taxon>
        <taxon>Chrysomeloidea</taxon>
        <taxon>Cerambycidae</taxon>
        <taxon>Lamiinae</taxon>
        <taxon>Monochamini</taxon>
        <taxon>Molorchus</taxon>
    </lineage>
</organism>
<keyword evidence="9" id="KW-1185">Reference proteome</keyword>
<evidence type="ECO:0000256" key="5">
    <source>
        <dbReference type="ARBA" id="ARBA00023002"/>
    </source>
</evidence>
<dbReference type="SUPFAM" id="SSF51905">
    <property type="entry name" value="FAD/NAD(P)-binding domain"/>
    <property type="match status" value="1"/>
</dbReference>
<proteinExistence type="inferred from homology"/>
<dbReference type="Pfam" id="PF01494">
    <property type="entry name" value="FAD_binding_3"/>
    <property type="match status" value="1"/>
</dbReference>
<dbReference type="EMBL" id="JAPWTJ010000005">
    <property type="protein sequence ID" value="KAJ8985965.1"/>
    <property type="molecule type" value="Genomic_DNA"/>
</dbReference>
<dbReference type="InterPro" id="IPR002938">
    <property type="entry name" value="FAD-bd"/>
</dbReference>
<dbReference type="InterPro" id="IPR010971">
    <property type="entry name" value="UbiH/COQ6"/>
</dbReference>
<evidence type="ECO:0000313" key="9">
    <source>
        <dbReference type="Proteomes" id="UP001162164"/>
    </source>
</evidence>
<evidence type="ECO:0000256" key="2">
    <source>
        <dbReference type="ARBA" id="ARBA00005349"/>
    </source>
</evidence>
<dbReference type="NCBIfam" id="TIGR01988">
    <property type="entry name" value="Ubi-OHases"/>
    <property type="match status" value="1"/>
</dbReference>
<keyword evidence="4" id="KW-0274">FAD</keyword>
<evidence type="ECO:0000313" key="8">
    <source>
        <dbReference type="EMBL" id="KAJ8985965.1"/>
    </source>
</evidence>
<gene>
    <name evidence="8" type="ORF">NQ317_010723</name>
</gene>
<name>A0ABQ9K6C7_9CUCU</name>
<comment type="cofactor">
    <cofactor evidence="1">
        <name>FAD</name>
        <dbReference type="ChEBI" id="CHEBI:57692"/>
    </cofactor>
</comment>
<dbReference type="Gene3D" id="3.30.9.10">
    <property type="entry name" value="D-Amino Acid Oxidase, subunit A, domain 2"/>
    <property type="match status" value="1"/>
</dbReference>
<sequence length="345" mass="38347">MYFVGLAEFPLGCDGVNSQVRKAMHGNYVTWNYDQMGVVATLNLSEAIDNNIAWQRFLPTGPMALLPVTPWYGLPLQIRQKNYSKFPEEHFIDEVNEALWKTYKRNPIVETATSSFDSLLRLLNCSSDSVRRYPPKISGVEENSRAAFPLGFGHATSYIGKGVALVGDAAHRIHPLAGQGVNLGFGDVTCLNKVLGEAVYAGSAINNLNYLKQYESERQKHNVPTMLAVDGLHRLYNSDFTPLVLLRSLGLQATHALNPLKAVGRCQNIWNYPVHSDDPTKKVKFDQVNISACSHAFKYARVGKANANEPERKCIGTLLMLNKEASRPILVFTVNSRPAFPPRTL</sequence>
<dbReference type="PANTHER" id="PTHR43876">
    <property type="entry name" value="UBIQUINONE BIOSYNTHESIS MONOOXYGENASE COQ6, MITOCHONDRIAL"/>
    <property type="match status" value="1"/>
</dbReference>
<comment type="similarity">
    <text evidence="2">Belongs to the UbiH/COQ6 family.</text>
</comment>
<reference evidence="8" key="1">
    <citation type="journal article" date="2023" name="Insect Mol. Biol.">
        <title>Genome sequencing provides insights into the evolution of gene families encoding plant cell wall-degrading enzymes in longhorned beetles.</title>
        <authorList>
            <person name="Shin N.R."/>
            <person name="Okamura Y."/>
            <person name="Kirsch R."/>
            <person name="Pauchet Y."/>
        </authorList>
    </citation>
    <scope>NUCLEOTIDE SEQUENCE</scope>
    <source>
        <strain evidence="8">MMC_N1</strain>
    </source>
</reference>
<dbReference type="Gene3D" id="3.50.50.60">
    <property type="entry name" value="FAD/NAD(P)-binding domain"/>
    <property type="match status" value="1"/>
</dbReference>
<evidence type="ECO:0000256" key="1">
    <source>
        <dbReference type="ARBA" id="ARBA00001974"/>
    </source>
</evidence>
<dbReference type="PROSITE" id="PS01304">
    <property type="entry name" value="UBIH"/>
    <property type="match status" value="1"/>
</dbReference>
<evidence type="ECO:0000256" key="3">
    <source>
        <dbReference type="ARBA" id="ARBA00022630"/>
    </source>
</evidence>
<accession>A0ABQ9K6C7</accession>
<keyword evidence="3" id="KW-0285">Flavoprotein</keyword>
<comment type="caution">
    <text evidence="8">The sequence shown here is derived from an EMBL/GenBank/DDBJ whole genome shotgun (WGS) entry which is preliminary data.</text>
</comment>
<feature type="domain" description="FAD-binding" evidence="7">
    <location>
        <begin position="154"/>
        <end position="221"/>
    </location>
</feature>